<name>A0A6A8D4E6_LIMRT</name>
<dbReference type="Proteomes" id="UP000587270">
    <property type="component" value="Unassembled WGS sequence"/>
</dbReference>
<reference evidence="3 5" key="2">
    <citation type="submission" date="2020-04" db="EMBL/GenBank/DDBJ databases">
        <authorList>
            <person name="Hitch T.C.A."/>
            <person name="Wylensek D."/>
            <person name="Clavel T."/>
        </authorList>
    </citation>
    <scope>NUCLEOTIDE SEQUENCE [LARGE SCALE GENOMIC DNA]</scope>
    <source>
        <strain evidence="3 5">WCA-386-APC-4I</strain>
    </source>
</reference>
<dbReference type="EMBL" id="WJNE01000005">
    <property type="protein sequence ID" value="MRG68650.1"/>
    <property type="molecule type" value="Genomic_DNA"/>
</dbReference>
<dbReference type="EMBL" id="WJNE01000005">
    <property type="protein sequence ID" value="MRG68700.1"/>
    <property type="molecule type" value="Genomic_DNA"/>
</dbReference>
<accession>A0A6A8D4E6</accession>
<sequence>MYSPSEEIYDFIFAQVKKKYPVFDHPPQKNETVTYPYVVIDDTQSIMTGYKDATGLRTTLTLHVWGKVNQRKQVTRIVDDLRRLGMKGVRTNHYAWQGRPNEQEQQLLTDTSVPNTVLKHGYLTLVFDLK</sequence>
<evidence type="ECO:0000313" key="4">
    <source>
        <dbReference type="Proteomes" id="UP000430985"/>
    </source>
</evidence>
<dbReference type="Gene3D" id="3.30.2000.30">
    <property type="match status" value="1"/>
</dbReference>
<dbReference type="AlphaFoldDB" id="A0A6A8D4E6"/>
<evidence type="ECO:0000313" key="5">
    <source>
        <dbReference type="Proteomes" id="UP000587270"/>
    </source>
</evidence>
<reference evidence="1 4" key="1">
    <citation type="submission" date="2019-11" db="EMBL/GenBank/DDBJ databases">
        <title>Draft genome sequence of 12 host-associated Lactobacillus reuteri rodent strains.</title>
        <authorList>
            <person name="Zhang S."/>
            <person name="Ozcam M."/>
            <person name="Van Pijkeren J.P."/>
        </authorList>
    </citation>
    <scope>NUCLEOTIDE SEQUENCE [LARGE SCALE GENOMIC DNA]</scope>
    <source>
        <strain evidence="1 4">Rat19</strain>
    </source>
</reference>
<evidence type="ECO:0000313" key="3">
    <source>
        <dbReference type="EMBL" id="NME21901.1"/>
    </source>
</evidence>
<dbReference type="InterPro" id="IPR053745">
    <property type="entry name" value="Viral_Tail_Comp_sf"/>
</dbReference>
<dbReference type="Pfam" id="PF11367">
    <property type="entry name" value="Tail_completion_gp17"/>
    <property type="match status" value="1"/>
</dbReference>
<dbReference type="Proteomes" id="UP000430985">
    <property type="component" value="Unassembled WGS sequence"/>
</dbReference>
<evidence type="ECO:0000313" key="1">
    <source>
        <dbReference type="EMBL" id="MRG68650.1"/>
    </source>
</evidence>
<comment type="caution">
    <text evidence="1">The sequence shown here is derived from an EMBL/GenBank/DDBJ whole genome shotgun (WGS) entry which is preliminary data.</text>
</comment>
<organism evidence="1 4">
    <name type="scientific">Limosilactobacillus reuteri</name>
    <name type="common">Lactobacillus reuteri</name>
    <dbReference type="NCBI Taxonomy" id="1598"/>
    <lineage>
        <taxon>Bacteria</taxon>
        <taxon>Bacillati</taxon>
        <taxon>Bacillota</taxon>
        <taxon>Bacilli</taxon>
        <taxon>Lactobacillales</taxon>
        <taxon>Lactobacillaceae</taxon>
        <taxon>Limosilactobacillus</taxon>
    </lineage>
</organism>
<gene>
    <name evidence="1" type="ORF">GIX83_02030</name>
    <name evidence="2" type="ORF">GIX83_02280</name>
    <name evidence="3" type="ORF">HF865_04175</name>
</gene>
<evidence type="ECO:0000313" key="2">
    <source>
        <dbReference type="EMBL" id="MRG68700.1"/>
    </source>
</evidence>
<proteinExistence type="predicted"/>
<dbReference type="RefSeq" id="WP_086131548.1">
    <property type="nucleotide sequence ID" value="NZ_JABAFN010000010.1"/>
</dbReference>
<dbReference type="EMBL" id="JABAFN010000010">
    <property type="protein sequence ID" value="NME21901.1"/>
    <property type="molecule type" value="Genomic_DNA"/>
</dbReference>
<dbReference type="InterPro" id="IPR021508">
    <property type="entry name" value="Gp17-like"/>
</dbReference>
<protein>
    <submittedName>
        <fullName evidence="1">DUF3168 domain-containing protein</fullName>
    </submittedName>
</protein>